<accession>A0A9W4DKR9</accession>
<proteinExistence type="predicted"/>
<feature type="region of interest" description="Disordered" evidence="1">
    <location>
        <begin position="1"/>
        <end position="24"/>
    </location>
</feature>
<evidence type="ECO:0000256" key="1">
    <source>
        <dbReference type="SAM" id="MobiDB-lite"/>
    </source>
</evidence>
<dbReference type="AlphaFoldDB" id="A0A9W4DKR9"/>
<dbReference type="Proteomes" id="UP001152519">
    <property type="component" value="Unassembled WGS sequence"/>
</dbReference>
<organism evidence="2 3">
    <name type="scientific">Actinacidiphila cocklensis</name>
    <dbReference type="NCBI Taxonomy" id="887465"/>
    <lineage>
        <taxon>Bacteria</taxon>
        <taxon>Bacillati</taxon>
        <taxon>Actinomycetota</taxon>
        <taxon>Actinomycetes</taxon>
        <taxon>Kitasatosporales</taxon>
        <taxon>Streptomycetaceae</taxon>
        <taxon>Actinacidiphila</taxon>
    </lineage>
</organism>
<comment type="caution">
    <text evidence="2">The sequence shown here is derived from an EMBL/GenBank/DDBJ whole genome shotgun (WGS) entry which is preliminary data.</text>
</comment>
<dbReference type="EMBL" id="CAJSLV010000042">
    <property type="protein sequence ID" value="CAG6391849.1"/>
    <property type="molecule type" value="Genomic_DNA"/>
</dbReference>
<evidence type="ECO:0000313" key="2">
    <source>
        <dbReference type="EMBL" id="CAG6391849.1"/>
    </source>
</evidence>
<reference evidence="2" key="1">
    <citation type="submission" date="2021-05" db="EMBL/GenBank/DDBJ databases">
        <authorList>
            <person name="Arsene-Ploetze F."/>
        </authorList>
    </citation>
    <scope>NUCLEOTIDE SEQUENCE</scope>
    <source>
        <strain evidence="2">DSM 42138</strain>
    </source>
</reference>
<gene>
    <name evidence="2" type="ORF">SCOCK_140047</name>
</gene>
<evidence type="ECO:0000313" key="3">
    <source>
        <dbReference type="Proteomes" id="UP001152519"/>
    </source>
</evidence>
<protein>
    <submittedName>
        <fullName evidence="2">Uncharacterized protein</fullName>
    </submittedName>
</protein>
<name>A0A9W4DKR9_9ACTN</name>
<sequence length="24" mass="2632">MTGMAAANEQETLMPYLVPPRTPL</sequence>
<keyword evidence="3" id="KW-1185">Reference proteome</keyword>